<organism evidence="2 3">
    <name type="scientific">Geobacter soli</name>
    <dbReference type="NCBI Taxonomy" id="1510391"/>
    <lineage>
        <taxon>Bacteria</taxon>
        <taxon>Pseudomonadati</taxon>
        <taxon>Thermodesulfobacteriota</taxon>
        <taxon>Desulfuromonadia</taxon>
        <taxon>Geobacterales</taxon>
        <taxon>Geobacteraceae</taxon>
        <taxon>Geobacter</taxon>
    </lineage>
</organism>
<protein>
    <recommendedName>
        <fullName evidence="4">TIGR03016 family PEP-CTERM system-associated outer membrane protein</fullName>
    </recommendedName>
</protein>
<keyword evidence="1" id="KW-0732">Signal</keyword>
<accession>A0A0C1U2G9</accession>
<evidence type="ECO:0000256" key="1">
    <source>
        <dbReference type="SAM" id="SignalP"/>
    </source>
</evidence>
<proteinExistence type="predicted"/>
<name>A0A0C1U2G9_9BACT</name>
<keyword evidence="3" id="KW-1185">Reference proteome</keyword>
<feature type="chain" id="PRO_5002139217" description="TIGR03016 family PEP-CTERM system-associated outer membrane protein" evidence="1">
    <location>
        <begin position="24"/>
        <end position="409"/>
    </location>
</feature>
<evidence type="ECO:0008006" key="4">
    <source>
        <dbReference type="Google" id="ProtNLM"/>
    </source>
</evidence>
<dbReference type="InterPro" id="IPR017467">
    <property type="entry name" value="CHP03016_PEP-CTERM"/>
</dbReference>
<dbReference type="RefSeq" id="WP_039644131.1">
    <property type="nucleotide sequence ID" value="NZ_JXBL01000001.1"/>
</dbReference>
<evidence type="ECO:0000313" key="2">
    <source>
        <dbReference type="EMBL" id="KIE41985.1"/>
    </source>
</evidence>
<gene>
    <name evidence="2" type="ORF">SE37_04745</name>
</gene>
<dbReference type="NCBIfam" id="TIGR03016">
    <property type="entry name" value="pepcterm_hypo_1"/>
    <property type="match status" value="2"/>
</dbReference>
<dbReference type="Proteomes" id="UP000031433">
    <property type="component" value="Unassembled WGS sequence"/>
</dbReference>
<dbReference type="EMBL" id="JXBL01000001">
    <property type="protein sequence ID" value="KIE41985.1"/>
    <property type="molecule type" value="Genomic_DNA"/>
</dbReference>
<sequence length="409" mass="46366">MKQAAPLLICCACAALVPFPAHAADFRVTPNITVSEEFTDNVFETAEGKRYDFITRLLPGLSLDYKASVLDLSVAYNYDYRYYARNSRSDDTTHNLDARGLARIVDEFLFLEASDTYKRVSLDVSRDTSNESLFRNQSDQNIVTASPYFVISTIPHYTIKGGYRYTNTWYKDPSGIDKTEHRAFADLSYEMTKQLSLTGTYSYVIEDTAVADLNRHEAMVGGRYEYADKSFVFANGGASRISYRHGDTFTNPIWNAGLTHAFDSFTVTLSTGVQYSEDPLRASTEETFYSAVFDMPLKRGALTLNASYSDFVNTATDERETRRYGGGFTLHHELTQRLTGTLGFAAERYEQNQLDAYTRKFFVDAGLRYELGEGFSLGGTYRYIDYHSPRIVADNYTVNRAMVEIRKVF</sequence>
<dbReference type="SUPFAM" id="SSF56935">
    <property type="entry name" value="Porins"/>
    <property type="match status" value="2"/>
</dbReference>
<reference evidence="2 3" key="1">
    <citation type="submission" date="2015-01" db="EMBL/GenBank/DDBJ databases">
        <title>Genome sequence of the anaerobic bacterium Geobacter soli GSS01, a dissimilatory Fe(III) reducer from soil.</title>
        <authorList>
            <person name="Yang G."/>
            <person name="Zhou S."/>
        </authorList>
    </citation>
    <scope>NUCLEOTIDE SEQUENCE [LARGE SCALE GENOMIC DNA]</scope>
    <source>
        <strain evidence="2 3">GSS01</strain>
    </source>
</reference>
<feature type="signal peptide" evidence="1">
    <location>
        <begin position="1"/>
        <end position="23"/>
    </location>
</feature>
<dbReference type="AlphaFoldDB" id="A0A0C1U2G9"/>
<comment type="caution">
    <text evidence="2">The sequence shown here is derived from an EMBL/GenBank/DDBJ whole genome shotgun (WGS) entry which is preliminary data.</text>
</comment>
<evidence type="ECO:0000313" key="3">
    <source>
        <dbReference type="Proteomes" id="UP000031433"/>
    </source>
</evidence>